<reference evidence="1 2" key="1">
    <citation type="submission" date="2024-07" db="EMBL/GenBank/DDBJ databases">
        <title>Chromosome-level genome assembly of the water stick insect Ranatra chinensis (Heteroptera: Nepidae).</title>
        <authorList>
            <person name="Liu X."/>
        </authorList>
    </citation>
    <scope>NUCLEOTIDE SEQUENCE [LARGE SCALE GENOMIC DNA]</scope>
    <source>
        <strain evidence="1">Cailab_2021Rc</strain>
        <tissue evidence="1">Muscle</tissue>
    </source>
</reference>
<gene>
    <name evidence="1" type="ORF">AAG570_009438</name>
</gene>
<proteinExistence type="predicted"/>
<dbReference type="Proteomes" id="UP001558652">
    <property type="component" value="Unassembled WGS sequence"/>
</dbReference>
<dbReference type="Pfam" id="PF01359">
    <property type="entry name" value="Transposase_1"/>
    <property type="match status" value="1"/>
</dbReference>
<accession>A0ABD0YZY3</accession>
<dbReference type="EMBL" id="JBFDAA010000004">
    <property type="protein sequence ID" value="KAL1137742.1"/>
    <property type="molecule type" value="Genomic_DNA"/>
</dbReference>
<evidence type="ECO:0000313" key="1">
    <source>
        <dbReference type="EMBL" id="KAL1137742.1"/>
    </source>
</evidence>
<evidence type="ECO:0000313" key="2">
    <source>
        <dbReference type="Proteomes" id="UP001558652"/>
    </source>
</evidence>
<sequence length="100" mass="11515">MASVFWDQNGILLFDFLPQEETINAIRYCETGGGRLLQRGNFEAYFVAYQLNQSGSTKKENVLSRALGDTDTVEFRGQFRRNREAWSDGIEQCIVINQDR</sequence>
<organism evidence="1 2">
    <name type="scientific">Ranatra chinensis</name>
    <dbReference type="NCBI Taxonomy" id="642074"/>
    <lineage>
        <taxon>Eukaryota</taxon>
        <taxon>Metazoa</taxon>
        <taxon>Ecdysozoa</taxon>
        <taxon>Arthropoda</taxon>
        <taxon>Hexapoda</taxon>
        <taxon>Insecta</taxon>
        <taxon>Pterygota</taxon>
        <taxon>Neoptera</taxon>
        <taxon>Paraneoptera</taxon>
        <taxon>Hemiptera</taxon>
        <taxon>Heteroptera</taxon>
        <taxon>Panheteroptera</taxon>
        <taxon>Nepomorpha</taxon>
        <taxon>Nepidae</taxon>
        <taxon>Ranatrinae</taxon>
        <taxon>Ranatra</taxon>
    </lineage>
</organism>
<dbReference type="AlphaFoldDB" id="A0ABD0YZY3"/>
<dbReference type="InterPro" id="IPR001888">
    <property type="entry name" value="Transposase_1"/>
</dbReference>
<comment type="caution">
    <text evidence="1">The sequence shown here is derived from an EMBL/GenBank/DDBJ whole genome shotgun (WGS) entry which is preliminary data.</text>
</comment>
<protein>
    <submittedName>
        <fullName evidence="1">Uncharacterized protein</fullName>
    </submittedName>
</protein>
<name>A0ABD0YZY3_9HEMI</name>
<keyword evidence="2" id="KW-1185">Reference proteome</keyword>